<gene>
    <name evidence="7" type="ORF">KP79_PYT16974</name>
</gene>
<feature type="transmembrane region" description="Helical" evidence="5">
    <location>
        <begin position="53"/>
        <end position="76"/>
    </location>
</feature>
<dbReference type="PRINTS" id="PR00237">
    <property type="entry name" value="GPCRRHODOPSN"/>
</dbReference>
<dbReference type="CDD" id="cd14978">
    <property type="entry name" value="7tmA_FMRFamide_R-like"/>
    <property type="match status" value="1"/>
</dbReference>
<dbReference type="PANTHER" id="PTHR46273:SF4">
    <property type="entry name" value="AT19640P"/>
    <property type="match status" value="1"/>
</dbReference>
<keyword evidence="7" id="KW-0675">Receptor</keyword>
<feature type="domain" description="G-protein coupled receptors family 1 profile" evidence="6">
    <location>
        <begin position="68"/>
        <end position="350"/>
    </location>
</feature>
<dbReference type="AlphaFoldDB" id="A0A210Q0W7"/>
<proteinExistence type="predicted"/>
<evidence type="ECO:0000256" key="1">
    <source>
        <dbReference type="ARBA" id="ARBA00004370"/>
    </source>
</evidence>
<comment type="subcellular location">
    <subcellularLocation>
        <location evidence="1">Membrane</location>
    </subcellularLocation>
</comment>
<sequence length="402" mass="45716">MAYRTNSTHSPYDMIELNALDTYESSSSNLALNDTHEDEISTLVAFSKRYAPLHGYISVFVCVFGIIANVANIVVLTRKNMITTTNIVLTWLAVTDSMKMLDYLPFVTYFYILKEDDLAYFASRSYSWMCFLLYHASFSIVCHTVAIWCTIVLAIMRFLIIWFPAKGSMWCSHRRAKISIAVVYVSVIIICIPNFMMNTMTTIHRNVTDAQGKMYTEIIYHSSVRTTGEFSVVSDINFYIQALLVKLVPCVTLTIFTVLLIYAMHKAYKKRIALKSQGKKEDADRHHEHNRTTGMLLAVVVLFLITELPQGMLTLLIIFIPSIQHSVYNPLGDILDIVALCNNAINFVLYCSMSTLFRDTFVRIFCTCCPKNRPGWSKTKLITNGNGRKYNSTHDGTTTTDV</sequence>
<evidence type="ECO:0000313" key="8">
    <source>
        <dbReference type="Proteomes" id="UP000242188"/>
    </source>
</evidence>
<dbReference type="InterPro" id="IPR017452">
    <property type="entry name" value="GPCR_Rhodpsn_7TM"/>
</dbReference>
<keyword evidence="2 5" id="KW-0812">Transmembrane</keyword>
<feature type="transmembrane region" description="Helical" evidence="5">
    <location>
        <begin position="238"/>
        <end position="262"/>
    </location>
</feature>
<evidence type="ECO:0000313" key="7">
    <source>
        <dbReference type="EMBL" id="OWF42390.1"/>
    </source>
</evidence>
<keyword evidence="3 5" id="KW-1133">Transmembrane helix</keyword>
<feature type="transmembrane region" description="Helical" evidence="5">
    <location>
        <begin position="295"/>
        <end position="320"/>
    </location>
</feature>
<dbReference type="PANTHER" id="PTHR46273">
    <property type="entry name" value="MYOSUPPRESSIN RECEPTOR 1, ISOFORM B-RELATED"/>
    <property type="match status" value="1"/>
</dbReference>
<dbReference type="GO" id="GO:0008528">
    <property type="term" value="F:G protein-coupled peptide receptor activity"/>
    <property type="evidence" value="ECO:0007669"/>
    <property type="project" value="InterPro"/>
</dbReference>
<accession>A0A210Q0W7</accession>
<evidence type="ECO:0000256" key="4">
    <source>
        <dbReference type="ARBA" id="ARBA00023136"/>
    </source>
</evidence>
<keyword evidence="4 5" id="KW-0472">Membrane</keyword>
<dbReference type="InterPro" id="IPR000276">
    <property type="entry name" value="GPCR_Rhodpsn"/>
</dbReference>
<dbReference type="PROSITE" id="PS50262">
    <property type="entry name" value="G_PROTEIN_RECEP_F1_2"/>
    <property type="match status" value="1"/>
</dbReference>
<organism evidence="7 8">
    <name type="scientific">Mizuhopecten yessoensis</name>
    <name type="common">Japanese scallop</name>
    <name type="synonym">Patinopecten yessoensis</name>
    <dbReference type="NCBI Taxonomy" id="6573"/>
    <lineage>
        <taxon>Eukaryota</taxon>
        <taxon>Metazoa</taxon>
        <taxon>Spiralia</taxon>
        <taxon>Lophotrochozoa</taxon>
        <taxon>Mollusca</taxon>
        <taxon>Bivalvia</taxon>
        <taxon>Autobranchia</taxon>
        <taxon>Pteriomorphia</taxon>
        <taxon>Pectinida</taxon>
        <taxon>Pectinoidea</taxon>
        <taxon>Pectinidae</taxon>
        <taxon>Mizuhopecten</taxon>
    </lineage>
</organism>
<protein>
    <submittedName>
        <fullName evidence="7">G-protein coupled receptor B0563.6</fullName>
    </submittedName>
</protein>
<dbReference type="Pfam" id="PF10324">
    <property type="entry name" value="7TM_GPCR_Srw"/>
    <property type="match status" value="1"/>
</dbReference>
<feature type="transmembrane region" description="Helical" evidence="5">
    <location>
        <begin position="88"/>
        <end position="112"/>
    </location>
</feature>
<keyword evidence="8" id="KW-1185">Reference proteome</keyword>
<dbReference type="GO" id="GO:0005886">
    <property type="term" value="C:plasma membrane"/>
    <property type="evidence" value="ECO:0007669"/>
    <property type="project" value="TreeGrafter"/>
</dbReference>
<dbReference type="InterPro" id="IPR019427">
    <property type="entry name" value="7TM_GPCR_serpentine_rcpt_Srw"/>
</dbReference>
<evidence type="ECO:0000256" key="3">
    <source>
        <dbReference type="ARBA" id="ARBA00022989"/>
    </source>
</evidence>
<dbReference type="SUPFAM" id="SSF81321">
    <property type="entry name" value="Family A G protein-coupled receptor-like"/>
    <property type="match status" value="1"/>
</dbReference>
<feature type="transmembrane region" description="Helical" evidence="5">
    <location>
        <begin position="176"/>
        <end position="196"/>
    </location>
</feature>
<dbReference type="InterPro" id="IPR053219">
    <property type="entry name" value="GPCR_Dmsr-1"/>
</dbReference>
<evidence type="ECO:0000259" key="6">
    <source>
        <dbReference type="PROSITE" id="PS50262"/>
    </source>
</evidence>
<evidence type="ECO:0000256" key="2">
    <source>
        <dbReference type="ARBA" id="ARBA00022692"/>
    </source>
</evidence>
<dbReference type="EMBL" id="NEDP02005288">
    <property type="protein sequence ID" value="OWF42390.1"/>
    <property type="molecule type" value="Genomic_DNA"/>
</dbReference>
<comment type="caution">
    <text evidence="7">The sequence shown here is derived from an EMBL/GenBank/DDBJ whole genome shotgun (WGS) entry which is preliminary data.</text>
</comment>
<evidence type="ECO:0000256" key="5">
    <source>
        <dbReference type="SAM" id="Phobius"/>
    </source>
</evidence>
<dbReference type="Proteomes" id="UP000242188">
    <property type="component" value="Unassembled WGS sequence"/>
</dbReference>
<dbReference type="STRING" id="6573.A0A210Q0W7"/>
<dbReference type="Gene3D" id="1.20.1070.10">
    <property type="entry name" value="Rhodopsin 7-helix transmembrane proteins"/>
    <property type="match status" value="1"/>
</dbReference>
<reference evidence="7 8" key="1">
    <citation type="journal article" date="2017" name="Nat. Ecol. Evol.">
        <title>Scallop genome provides insights into evolution of bilaterian karyotype and development.</title>
        <authorList>
            <person name="Wang S."/>
            <person name="Zhang J."/>
            <person name="Jiao W."/>
            <person name="Li J."/>
            <person name="Xun X."/>
            <person name="Sun Y."/>
            <person name="Guo X."/>
            <person name="Huan P."/>
            <person name="Dong B."/>
            <person name="Zhang L."/>
            <person name="Hu X."/>
            <person name="Sun X."/>
            <person name="Wang J."/>
            <person name="Zhao C."/>
            <person name="Wang Y."/>
            <person name="Wang D."/>
            <person name="Huang X."/>
            <person name="Wang R."/>
            <person name="Lv J."/>
            <person name="Li Y."/>
            <person name="Zhang Z."/>
            <person name="Liu B."/>
            <person name="Lu W."/>
            <person name="Hui Y."/>
            <person name="Liang J."/>
            <person name="Zhou Z."/>
            <person name="Hou R."/>
            <person name="Li X."/>
            <person name="Liu Y."/>
            <person name="Li H."/>
            <person name="Ning X."/>
            <person name="Lin Y."/>
            <person name="Zhao L."/>
            <person name="Xing Q."/>
            <person name="Dou J."/>
            <person name="Li Y."/>
            <person name="Mao J."/>
            <person name="Guo H."/>
            <person name="Dou H."/>
            <person name="Li T."/>
            <person name="Mu C."/>
            <person name="Jiang W."/>
            <person name="Fu Q."/>
            <person name="Fu X."/>
            <person name="Miao Y."/>
            <person name="Liu J."/>
            <person name="Yu Q."/>
            <person name="Li R."/>
            <person name="Liao H."/>
            <person name="Li X."/>
            <person name="Kong Y."/>
            <person name="Jiang Z."/>
            <person name="Chourrout D."/>
            <person name="Li R."/>
            <person name="Bao Z."/>
        </authorList>
    </citation>
    <scope>NUCLEOTIDE SEQUENCE [LARGE SCALE GENOMIC DNA]</scope>
    <source>
        <strain evidence="7 8">PY_sf001</strain>
    </source>
</reference>
<feature type="transmembrane region" description="Helical" evidence="5">
    <location>
        <begin position="132"/>
        <end position="155"/>
    </location>
</feature>
<name>A0A210Q0W7_MIZYE</name>
<dbReference type="OrthoDB" id="5864054at2759"/>